<dbReference type="SUPFAM" id="SSF49562">
    <property type="entry name" value="C2 domain (Calcium/lipid-binding domain, CaLB)"/>
    <property type="match status" value="1"/>
</dbReference>
<dbReference type="Gene3D" id="2.30.42.10">
    <property type="match status" value="1"/>
</dbReference>
<dbReference type="EMBL" id="AMQN01007091">
    <property type="status" value="NOT_ANNOTATED_CDS"/>
    <property type="molecule type" value="Genomic_DNA"/>
</dbReference>
<dbReference type="PANTHER" id="PTHR46848:SF1">
    <property type="entry name" value="REGULATOR OF G-PROTEIN SIGNALING 3"/>
    <property type="match status" value="1"/>
</dbReference>
<keyword evidence="5" id="KW-1185">Reference proteome</keyword>
<dbReference type="OrthoDB" id="2272012at2759"/>
<dbReference type="PANTHER" id="PTHR46848">
    <property type="entry name" value="REGULATOR OF G-PROTEIN SIGNALING 3"/>
    <property type="match status" value="1"/>
</dbReference>
<gene>
    <name evidence="3" type="ORF">CAPTEDRAFT_223264</name>
</gene>
<dbReference type="GO" id="GO:0005634">
    <property type="term" value="C:nucleus"/>
    <property type="evidence" value="ECO:0007669"/>
    <property type="project" value="TreeGrafter"/>
</dbReference>
<evidence type="ECO:0000259" key="1">
    <source>
        <dbReference type="PROSITE" id="PS50004"/>
    </source>
</evidence>
<name>R7ULI4_CAPTE</name>
<reference evidence="3 5" key="2">
    <citation type="journal article" date="2013" name="Nature">
        <title>Insights into bilaterian evolution from three spiralian genomes.</title>
        <authorList>
            <person name="Simakov O."/>
            <person name="Marletaz F."/>
            <person name="Cho S.J."/>
            <person name="Edsinger-Gonzales E."/>
            <person name="Havlak P."/>
            <person name="Hellsten U."/>
            <person name="Kuo D.H."/>
            <person name="Larsson T."/>
            <person name="Lv J."/>
            <person name="Arendt D."/>
            <person name="Savage R."/>
            <person name="Osoegawa K."/>
            <person name="de Jong P."/>
            <person name="Grimwood J."/>
            <person name="Chapman J.A."/>
            <person name="Shapiro H."/>
            <person name="Aerts A."/>
            <person name="Otillar R.P."/>
            <person name="Terry A.Y."/>
            <person name="Boore J.L."/>
            <person name="Grigoriev I.V."/>
            <person name="Lindberg D.R."/>
            <person name="Seaver E.C."/>
            <person name="Weisblat D.A."/>
            <person name="Putnam N.H."/>
            <person name="Rokhsar D.S."/>
        </authorList>
    </citation>
    <scope>NUCLEOTIDE SEQUENCE</scope>
    <source>
        <strain evidence="3 5">I ESC-2004</strain>
    </source>
</reference>
<dbReference type="EnsemblMetazoa" id="CapteT223264">
    <property type="protein sequence ID" value="CapteP223264"/>
    <property type="gene ID" value="CapteG223264"/>
</dbReference>
<reference evidence="5" key="1">
    <citation type="submission" date="2012-12" db="EMBL/GenBank/DDBJ databases">
        <authorList>
            <person name="Hellsten U."/>
            <person name="Grimwood J."/>
            <person name="Chapman J.A."/>
            <person name="Shapiro H."/>
            <person name="Aerts A."/>
            <person name="Otillar R.P."/>
            <person name="Terry A.Y."/>
            <person name="Boore J.L."/>
            <person name="Simakov O."/>
            <person name="Marletaz F."/>
            <person name="Cho S.-J."/>
            <person name="Edsinger-Gonzales E."/>
            <person name="Havlak P."/>
            <person name="Kuo D.-H."/>
            <person name="Larsson T."/>
            <person name="Lv J."/>
            <person name="Arendt D."/>
            <person name="Savage R."/>
            <person name="Osoegawa K."/>
            <person name="de Jong P."/>
            <person name="Lindberg D.R."/>
            <person name="Seaver E.C."/>
            <person name="Weisblat D.A."/>
            <person name="Putnam N.H."/>
            <person name="Grigoriev I.V."/>
            <person name="Rokhsar D.S."/>
        </authorList>
    </citation>
    <scope>NUCLEOTIDE SEQUENCE</scope>
    <source>
        <strain evidence="5">I ESC-2004</strain>
    </source>
</reference>
<dbReference type="InterPro" id="IPR035892">
    <property type="entry name" value="C2_domain_sf"/>
</dbReference>
<dbReference type="GO" id="GO:0005886">
    <property type="term" value="C:plasma membrane"/>
    <property type="evidence" value="ECO:0007669"/>
    <property type="project" value="TreeGrafter"/>
</dbReference>
<dbReference type="SMART" id="SM00228">
    <property type="entry name" value="PDZ"/>
    <property type="match status" value="1"/>
</dbReference>
<dbReference type="EMBL" id="KB299944">
    <property type="protein sequence ID" value="ELU07404.1"/>
    <property type="molecule type" value="Genomic_DNA"/>
</dbReference>
<dbReference type="Proteomes" id="UP000014760">
    <property type="component" value="Unassembled WGS sequence"/>
</dbReference>
<dbReference type="Pfam" id="PF17820">
    <property type="entry name" value="PDZ_6"/>
    <property type="match status" value="1"/>
</dbReference>
<evidence type="ECO:0008006" key="6">
    <source>
        <dbReference type="Google" id="ProtNLM"/>
    </source>
</evidence>
<proteinExistence type="predicted"/>
<dbReference type="Pfam" id="PF00168">
    <property type="entry name" value="C2"/>
    <property type="match status" value="1"/>
</dbReference>
<evidence type="ECO:0000313" key="5">
    <source>
        <dbReference type="Proteomes" id="UP000014760"/>
    </source>
</evidence>
<dbReference type="STRING" id="283909.R7ULI4"/>
<reference evidence="4" key="3">
    <citation type="submission" date="2015-06" db="UniProtKB">
        <authorList>
            <consortium name="EnsemblMetazoa"/>
        </authorList>
    </citation>
    <scope>IDENTIFICATION</scope>
</reference>
<dbReference type="HOGENOM" id="CLU_716194_0_0_1"/>
<dbReference type="OMA" id="SIHTEGR"/>
<dbReference type="InterPro" id="IPR041489">
    <property type="entry name" value="PDZ_6"/>
</dbReference>
<evidence type="ECO:0000259" key="2">
    <source>
        <dbReference type="PROSITE" id="PS50106"/>
    </source>
</evidence>
<dbReference type="SMART" id="SM00239">
    <property type="entry name" value="C2"/>
    <property type="match status" value="1"/>
</dbReference>
<dbReference type="Gene3D" id="2.60.40.150">
    <property type="entry name" value="C2 domain"/>
    <property type="match status" value="1"/>
</dbReference>
<evidence type="ECO:0000313" key="3">
    <source>
        <dbReference type="EMBL" id="ELU07404.1"/>
    </source>
</evidence>
<dbReference type="InterPro" id="IPR001478">
    <property type="entry name" value="PDZ"/>
</dbReference>
<accession>R7ULI4</accession>
<dbReference type="InterPro" id="IPR036034">
    <property type="entry name" value="PDZ_sf"/>
</dbReference>
<feature type="domain" description="PDZ" evidence="2">
    <location>
        <begin position="193"/>
        <end position="271"/>
    </location>
</feature>
<dbReference type="AlphaFoldDB" id="R7ULI4"/>
<dbReference type="PROSITE" id="PS50004">
    <property type="entry name" value="C2"/>
    <property type="match status" value="1"/>
</dbReference>
<feature type="domain" description="C2" evidence="1">
    <location>
        <begin position="18"/>
        <end position="138"/>
    </location>
</feature>
<dbReference type="PROSITE" id="PS50106">
    <property type="entry name" value="PDZ"/>
    <property type="match status" value="1"/>
</dbReference>
<dbReference type="InterPro" id="IPR000008">
    <property type="entry name" value="C2_dom"/>
</dbReference>
<dbReference type="SUPFAM" id="SSF50156">
    <property type="entry name" value="PDZ domain-like"/>
    <property type="match status" value="1"/>
</dbReference>
<organism evidence="3">
    <name type="scientific">Capitella teleta</name>
    <name type="common">Polychaete worm</name>
    <dbReference type="NCBI Taxonomy" id="283909"/>
    <lineage>
        <taxon>Eukaryota</taxon>
        <taxon>Metazoa</taxon>
        <taxon>Spiralia</taxon>
        <taxon>Lophotrochozoa</taxon>
        <taxon>Annelida</taxon>
        <taxon>Polychaeta</taxon>
        <taxon>Sedentaria</taxon>
        <taxon>Scolecida</taxon>
        <taxon>Capitellidae</taxon>
        <taxon>Capitella</taxon>
    </lineage>
</organism>
<evidence type="ECO:0000313" key="4">
    <source>
        <dbReference type="EnsemblMetazoa" id="CapteP223264"/>
    </source>
</evidence>
<protein>
    <recommendedName>
        <fullName evidence="6">PDZ domain-containing protein</fullName>
    </recommendedName>
</protein>
<sequence>MTERGAKRKRDDRDHGDDKGRLKVAVYINSGLLTVHVRQASHLSPEWSQQCNAYVKICLKPDESRRSRCHTAIVYSPSNQPVFEEKFSFELLEEDLRKRLVISVWNKDPSEQHVEFLGSMSFGLMHVHVKRKVIDGWYHLLSEDLGKRKHLKVASASEALEDDIYGDYGDVYEAHHRDHVDMAEPLVHLESHVFVIQRGYPDGFGFALSGNSPAQVSRVDLGSPADSVGLQMRDRIIRINNINVDYSTAETVGRILKNTGKEVVLEIQRPVCKSRSVPSISEDHNTYAELASQAHFPVQTVCSASSSSDLISSGPAQKRQYCAQWLSAQARVPPTTHIAELGSGGSAERSWEDLIPERKAPKEKKVKTLGCVPFRSQKLKRMGQVT</sequence>